<dbReference type="NCBIfam" id="NF006826">
    <property type="entry name" value="PRK09347.1-3"/>
    <property type="match status" value="1"/>
</dbReference>
<evidence type="ECO:0000259" key="5">
    <source>
        <dbReference type="Pfam" id="PF01227"/>
    </source>
</evidence>
<dbReference type="InterPro" id="IPR043133">
    <property type="entry name" value="GTP-CH-I_C/QueF"/>
</dbReference>
<dbReference type="AlphaFoldDB" id="A0ABD5S078"/>
<proteinExistence type="predicted"/>
<accession>A0ABD5S078</accession>
<keyword evidence="7" id="KW-1185">Reference proteome</keyword>
<dbReference type="Gene3D" id="3.30.1130.10">
    <property type="match status" value="1"/>
</dbReference>
<dbReference type="Gene3D" id="1.10.286.10">
    <property type="match status" value="1"/>
</dbReference>
<dbReference type="InterPro" id="IPR043134">
    <property type="entry name" value="GTP-CH-I_N"/>
</dbReference>
<evidence type="ECO:0000313" key="7">
    <source>
        <dbReference type="Proteomes" id="UP001596328"/>
    </source>
</evidence>
<evidence type="ECO:0000256" key="2">
    <source>
        <dbReference type="ARBA" id="ARBA00012715"/>
    </source>
</evidence>
<comment type="pathway">
    <text evidence="1">Cofactor biosynthesis; 7,8-dihydroneopterin triphosphate biosynthesis; 7,8-dihydroneopterin triphosphate from GTP: step 1/1.</text>
</comment>
<feature type="region of interest" description="Disordered" evidence="4">
    <location>
        <begin position="1"/>
        <end position="38"/>
    </location>
</feature>
<dbReference type="EMBL" id="JBHSWU010000296">
    <property type="protein sequence ID" value="MFC6724841.1"/>
    <property type="molecule type" value="Genomic_DNA"/>
</dbReference>
<feature type="compositionally biased region" description="Basic and acidic residues" evidence="4">
    <location>
        <begin position="1"/>
        <end position="15"/>
    </location>
</feature>
<dbReference type="PANTHER" id="PTHR11109">
    <property type="entry name" value="GTP CYCLOHYDROLASE I"/>
    <property type="match status" value="1"/>
</dbReference>
<evidence type="ECO:0000256" key="3">
    <source>
        <dbReference type="ARBA" id="ARBA00022801"/>
    </source>
</evidence>
<dbReference type="PANTHER" id="PTHR11109:SF7">
    <property type="entry name" value="GTP CYCLOHYDROLASE 1"/>
    <property type="match status" value="1"/>
</dbReference>
<dbReference type="GO" id="GO:0003934">
    <property type="term" value="F:GTP cyclohydrolase I activity"/>
    <property type="evidence" value="ECO:0007669"/>
    <property type="project" value="UniProtKB-EC"/>
</dbReference>
<feature type="non-terminal residue" evidence="6">
    <location>
        <position position="198"/>
    </location>
</feature>
<comment type="caution">
    <text evidence="6">The sequence shown here is derived from an EMBL/GenBank/DDBJ whole genome shotgun (WGS) entry which is preliminary data.</text>
</comment>
<evidence type="ECO:0000256" key="4">
    <source>
        <dbReference type="SAM" id="MobiDB-lite"/>
    </source>
</evidence>
<feature type="domain" description="GTP cyclohydrolase I" evidence="5">
    <location>
        <begin position="37"/>
        <end position="194"/>
    </location>
</feature>
<organism evidence="6 7">
    <name type="scientific">Halobium palmae</name>
    <dbReference type="NCBI Taxonomy" id="1776492"/>
    <lineage>
        <taxon>Archaea</taxon>
        <taxon>Methanobacteriati</taxon>
        <taxon>Methanobacteriota</taxon>
        <taxon>Stenosarchaea group</taxon>
        <taxon>Halobacteria</taxon>
        <taxon>Halobacteriales</taxon>
        <taxon>Haloferacaceae</taxon>
        <taxon>Halobium</taxon>
    </lineage>
</organism>
<reference evidence="6 7" key="1">
    <citation type="journal article" date="2019" name="Int. J. Syst. Evol. Microbiol.">
        <title>The Global Catalogue of Microorganisms (GCM) 10K type strain sequencing project: providing services to taxonomists for standard genome sequencing and annotation.</title>
        <authorList>
            <consortium name="The Broad Institute Genomics Platform"/>
            <consortium name="The Broad Institute Genome Sequencing Center for Infectious Disease"/>
            <person name="Wu L."/>
            <person name="Ma J."/>
        </authorList>
    </citation>
    <scope>NUCLEOTIDE SEQUENCE [LARGE SCALE GENOMIC DNA]</scope>
    <source>
        <strain evidence="6 7">NBRC 111368</strain>
    </source>
</reference>
<dbReference type="SUPFAM" id="SSF55620">
    <property type="entry name" value="Tetrahydrobiopterin biosynthesis enzymes-like"/>
    <property type="match status" value="1"/>
</dbReference>
<sequence>MCPQDQHRNRDHEPGVDVPPTESTGSAEFDEEKAREGTRLLLEAVGRDPDERGISDTWTRRVPTMLETLSEGRREAAKPTMRTFGAETDGLVVKTGIPLYSLCEHHLLPFHGVAHVAYRPGASMVGLSKLVRYVRWCSRRLTTQEELTSVIATGLADELDAEGVAVEVTATHVCEAMRGVETATATTTRETVGDLSTA</sequence>
<dbReference type="EC" id="3.5.4.16" evidence="2"/>
<evidence type="ECO:0000313" key="6">
    <source>
        <dbReference type="EMBL" id="MFC6724841.1"/>
    </source>
</evidence>
<dbReference type="Pfam" id="PF01227">
    <property type="entry name" value="GTP_cyclohydroI"/>
    <property type="match status" value="1"/>
</dbReference>
<evidence type="ECO:0000256" key="1">
    <source>
        <dbReference type="ARBA" id="ARBA00005080"/>
    </source>
</evidence>
<dbReference type="InterPro" id="IPR001474">
    <property type="entry name" value="GTP_CycHdrlase_I"/>
</dbReference>
<name>A0ABD5S078_9EURY</name>
<protein>
    <recommendedName>
        <fullName evidence="2">GTP cyclohydrolase I</fullName>
        <ecNumber evidence="2">3.5.4.16</ecNumber>
    </recommendedName>
</protein>
<gene>
    <name evidence="6" type="primary">folE</name>
    <name evidence="6" type="ORF">ACFQE1_10755</name>
</gene>
<dbReference type="Proteomes" id="UP001596328">
    <property type="component" value="Unassembled WGS sequence"/>
</dbReference>
<dbReference type="InterPro" id="IPR020602">
    <property type="entry name" value="GTP_CycHdrlase_I_dom"/>
</dbReference>
<keyword evidence="3 6" id="KW-0378">Hydrolase</keyword>